<evidence type="ECO:0000313" key="3">
    <source>
        <dbReference type="EMBL" id="KAK1359287.1"/>
    </source>
</evidence>
<organism evidence="3 4">
    <name type="scientific">Heracleum sosnowskyi</name>
    <dbReference type="NCBI Taxonomy" id="360622"/>
    <lineage>
        <taxon>Eukaryota</taxon>
        <taxon>Viridiplantae</taxon>
        <taxon>Streptophyta</taxon>
        <taxon>Embryophyta</taxon>
        <taxon>Tracheophyta</taxon>
        <taxon>Spermatophyta</taxon>
        <taxon>Magnoliopsida</taxon>
        <taxon>eudicotyledons</taxon>
        <taxon>Gunneridae</taxon>
        <taxon>Pentapetalae</taxon>
        <taxon>asterids</taxon>
        <taxon>campanulids</taxon>
        <taxon>Apiales</taxon>
        <taxon>Apiaceae</taxon>
        <taxon>Apioideae</taxon>
        <taxon>apioid superclade</taxon>
        <taxon>Tordylieae</taxon>
        <taxon>Tordyliinae</taxon>
        <taxon>Heracleum</taxon>
    </lineage>
</organism>
<feature type="compositionally biased region" description="Basic and acidic residues" evidence="2">
    <location>
        <begin position="1257"/>
        <end position="1273"/>
    </location>
</feature>
<feature type="coiled-coil region" evidence="1">
    <location>
        <begin position="860"/>
        <end position="894"/>
    </location>
</feature>
<feature type="region of interest" description="Disordered" evidence="2">
    <location>
        <begin position="293"/>
        <end position="332"/>
    </location>
</feature>
<feature type="compositionally biased region" description="Basic and acidic residues" evidence="2">
    <location>
        <begin position="467"/>
        <end position="477"/>
    </location>
</feature>
<sequence length="1616" mass="181871">MAPKSQTESSSIPLTIPKETNLLTIPSEAEAKPRYKCFVRFLNDSYLRRALTLNPTLYVDVLEGFWRTALVSTMAREDGTSFQEIACSIGGKHFQFGEKEINEALGFKVEGHDQEATDAQIVDFMTFIQYADEIDTGKLNKKFVRREWSFLFDALQKVFLCRKTGWDHISHIAVKLAYSLAYNQEINVGAIILKELTQRLGRTVRGRGNDIFYPRFLQVILNYLDANVHDLEGIDKSKMAYSKSMSKILFGSLDTRNQVDVILSVTPHMQDTFASYPLDKPIYHALSWTGEAETEGASQSNPSLPIPSSNPTVNTTIEDSQPSASISQKVDVTKKKKKRTLAIIHESVELASEIPESPLTRPKKKSKSVATTASSQQDSDVQKGVHLLLSMASQQVMGIEKSSLPTASCNESAQGQDLTLDPRSDKGDQTLSGEHINVETPPISQGELLKSNLNPTSLSDSSTKISSEQESHTHDNLTLDQSQSSPVIEPTSSDMVLDTVLTTQDPHSVGQGMHAEAYPNDTNTNMEDSPVFTGDSVPNSPILRDVELSSQTYRADVVTHPISMETTSDPTAIPRLEETQTHTSHEVPSTSSHLAQATMSEWLKPVHHDRPSGSSSVPSKMSEEAIQDLHVAQIDEFSKIAQHLLTSNLPNADYEAILLCHKEDVEAQQEKIVDTAEPEGNVDAWLDAKRTLKLKDALAFVREEYLTSLGSNAKDLSPVAIYDVVNDVYKNQLKALHYLGKGLQSEISSIQEETERSLTKLRTSYLSDFPKVDGILKEVQKTSTNVSMMDVTLAMVTDNIKKLASTLENQAKSTITTNAMLNVMWKNQYGDKLVDEVPLSDISKYDFARVKDQSLNSFRSQQLFSKVDGLEREVASLKDENRMLSTSLSQLNDKLDDQGTNTTNILLVQQQMMTSMMRSMNLPIPGETQDILSDPKPKGEKGKEVNVKKTGGAPTKQSKLKGKLIEETIKPINLPPVEVINAQGQKSTVTTTFYPSTMPKDISTSQPAIPTPIAKPTQATLITEAKLQEVANSNIYHDEAFLEFLKATYKNAQGDAQAYRKKLRESIKYFTVAVRKIRDVYLREIIMVCKDNCLWHLAFQTLEKLKFTEVSIILELIEKSGANNESLYNDLEMDQNQRLPEVIPKPRTVIFQSLSKVRSIDQLVIPKDLQMKNNTKINQVLQMLRAKKGVKTVEELEMINILQSFLIHGVLPESVTEKNKKKDGEDDDEEKTYRRRSHSRSNKDGPSDSSRSKSSKKSTDAGDDTKGAKETVKRTRSGIQQVKDIASSTLTTTQDSKSRVGTVSNDPPKSLSMTSELELPQKKGEATKEISRKHFHKVTASGVLQWMKGKGIKLLPSDVALKTNSPCSRKVSLVKHLKIKSVPKRIRITKKTGKLTNVTGINVLPLDEDYDEDALAFLRAQRIFEVKVKLDHLEIKYTDGRERIMKQGSWQYFYKYELERINALLNFEEREERTWKIDIARYLKMHADYEENMRKENEKKKIQREKEMAEMEERAKELRQKGLCRVKQNPYIVEYKNSHGGQSKIRMEFLDSYVESALKAAIDDLEGSPLIEELIAREELQEAIIDLKRKEEIRKKKIYDDLLEKQLEAEAVEQQK</sequence>
<feature type="coiled-coil region" evidence="1">
    <location>
        <begin position="1479"/>
        <end position="1521"/>
    </location>
</feature>
<evidence type="ECO:0000256" key="1">
    <source>
        <dbReference type="SAM" id="Coils"/>
    </source>
</evidence>
<feature type="compositionally biased region" description="Low complexity" evidence="2">
    <location>
        <begin position="457"/>
        <end position="466"/>
    </location>
</feature>
<feature type="compositionally biased region" description="Low complexity" evidence="2">
    <location>
        <begin position="298"/>
        <end position="311"/>
    </location>
</feature>
<name>A0AAD8H1L5_9APIA</name>
<evidence type="ECO:0000313" key="4">
    <source>
        <dbReference type="Proteomes" id="UP001237642"/>
    </source>
</evidence>
<feature type="compositionally biased region" description="Polar residues" evidence="2">
    <location>
        <begin position="403"/>
        <end position="417"/>
    </location>
</feature>
<dbReference type="Proteomes" id="UP001237642">
    <property type="component" value="Unassembled WGS sequence"/>
</dbReference>
<feature type="region of interest" description="Disordered" evidence="2">
    <location>
        <begin position="928"/>
        <end position="959"/>
    </location>
</feature>
<accession>A0AAD8H1L5</accession>
<feature type="compositionally biased region" description="Basic and acidic residues" evidence="2">
    <location>
        <begin position="933"/>
        <end position="947"/>
    </location>
</feature>
<feature type="region of interest" description="Disordered" evidence="2">
    <location>
        <begin position="1216"/>
        <end position="1321"/>
    </location>
</feature>
<feature type="region of interest" description="Disordered" evidence="2">
    <location>
        <begin position="403"/>
        <end position="489"/>
    </location>
</feature>
<feature type="compositionally biased region" description="Polar residues" evidence="2">
    <location>
        <begin position="1286"/>
        <end position="1315"/>
    </location>
</feature>
<keyword evidence="1" id="KW-0175">Coiled coil</keyword>
<proteinExistence type="predicted"/>
<dbReference type="EMBL" id="JAUIZM010000010">
    <property type="protein sequence ID" value="KAK1359287.1"/>
    <property type="molecule type" value="Genomic_DNA"/>
</dbReference>
<feature type="compositionally biased region" description="Polar residues" evidence="2">
    <location>
        <begin position="478"/>
        <end position="489"/>
    </location>
</feature>
<protein>
    <submittedName>
        <fullName evidence="3">Uncharacterized protein</fullName>
    </submittedName>
</protein>
<evidence type="ECO:0000256" key="2">
    <source>
        <dbReference type="SAM" id="MobiDB-lite"/>
    </source>
</evidence>
<feature type="region of interest" description="Disordered" evidence="2">
    <location>
        <begin position="354"/>
        <end position="381"/>
    </location>
</feature>
<feature type="compositionally biased region" description="Polar residues" evidence="2">
    <location>
        <begin position="312"/>
        <end position="330"/>
    </location>
</feature>
<comment type="caution">
    <text evidence="3">The sequence shown here is derived from an EMBL/GenBank/DDBJ whole genome shotgun (WGS) entry which is preliminary data.</text>
</comment>
<keyword evidence="4" id="KW-1185">Reference proteome</keyword>
<gene>
    <name evidence="3" type="ORF">POM88_043761</name>
</gene>
<reference evidence="3" key="2">
    <citation type="submission" date="2023-05" db="EMBL/GenBank/DDBJ databases">
        <authorList>
            <person name="Schelkunov M.I."/>
        </authorList>
    </citation>
    <scope>NUCLEOTIDE SEQUENCE</scope>
    <source>
        <strain evidence="3">Hsosn_3</strain>
        <tissue evidence="3">Leaf</tissue>
    </source>
</reference>
<reference evidence="3" key="1">
    <citation type="submission" date="2023-02" db="EMBL/GenBank/DDBJ databases">
        <title>Genome of toxic invasive species Heracleum sosnowskyi carries increased number of genes despite the absence of recent whole-genome duplications.</title>
        <authorList>
            <person name="Schelkunov M."/>
            <person name="Shtratnikova V."/>
            <person name="Makarenko M."/>
            <person name="Klepikova A."/>
            <person name="Omelchenko D."/>
            <person name="Novikova G."/>
            <person name="Obukhova E."/>
            <person name="Bogdanov V."/>
            <person name="Penin A."/>
            <person name="Logacheva M."/>
        </authorList>
    </citation>
    <scope>NUCLEOTIDE SEQUENCE</scope>
    <source>
        <strain evidence="3">Hsosn_3</strain>
        <tissue evidence="3">Leaf</tissue>
    </source>
</reference>